<protein>
    <submittedName>
        <fullName evidence="3">Uncharacterized protein</fullName>
    </submittedName>
</protein>
<keyword evidence="1" id="KW-0175">Coiled coil</keyword>
<dbReference type="PANTHER" id="PTHR46725:SF1">
    <property type="entry name" value="COILED-COIL DOMAIN-CONTAINING PROTEIN 57"/>
    <property type="match status" value="1"/>
</dbReference>
<feature type="compositionally biased region" description="Polar residues" evidence="2">
    <location>
        <begin position="700"/>
        <end position="720"/>
    </location>
</feature>
<feature type="compositionally biased region" description="Polar residues" evidence="2">
    <location>
        <begin position="574"/>
        <end position="585"/>
    </location>
</feature>
<feature type="compositionally biased region" description="Basic and acidic residues" evidence="2">
    <location>
        <begin position="673"/>
        <end position="683"/>
    </location>
</feature>
<feature type="region of interest" description="Disordered" evidence="2">
    <location>
        <begin position="773"/>
        <end position="831"/>
    </location>
</feature>
<dbReference type="InterPro" id="IPR042481">
    <property type="entry name" value="CCDC57"/>
</dbReference>
<organism evidence="3 4">
    <name type="scientific">Riccia fluitans</name>
    <dbReference type="NCBI Taxonomy" id="41844"/>
    <lineage>
        <taxon>Eukaryota</taxon>
        <taxon>Viridiplantae</taxon>
        <taxon>Streptophyta</taxon>
        <taxon>Embryophyta</taxon>
        <taxon>Marchantiophyta</taxon>
        <taxon>Marchantiopsida</taxon>
        <taxon>Marchantiidae</taxon>
        <taxon>Marchantiales</taxon>
        <taxon>Ricciaceae</taxon>
        <taxon>Riccia</taxon>
    </lineage>
</organism>
<sequence length="831" mass="95702">MGVETEGDFRSLLEQKEKELVNVCERQIELFHQQLLERDRRNAELSAKFSQLKDDFKYNLELLDERDAELTRYESEMAALHMSVKSAIAQQLETQKRLSETELQRLEEKRNTEEKEKSYQETLLSLNQQIESLQLTREELLSIHKGALEVEVERSRAYLENQSKALETQYQDKLRIHELQSKLALDDMENKLSQAEKQIQLLEFELDSKRAELREDADTQERKLRAEIQEKDGINKRLKKDFDELQTEYDELRSKATSAEFKAEQVSHKLQLVEAEHRMQSLQRRLQIDGLEKRLDMAESRVNEWESKGPGEISIYLTKIAQLEQVIATNENRMKLKLEGLETSVRDRLQYEDQKTHEFRNQAIFWKNQHDQLFIQYRVLQNGGNGTRLRLDFTSDKVHADNVMSNQNVSASHAHLPSGSDLLTSNSVPLGGRGKCIGGSSHSLGSSLPRASPLLSPVFSSPEDSLQNFLGEENTGGDERNDRVASLEEENRCLRGSVQNLKEQNERIRTVVGTMREEMETLQKTTFEKTSRPKTVGLGPQNGDIEEMRKIRDEVNTLMGQMANMTSELQQVQQMKQSLPTQPLQHTRKLEEPASSQDINSSNVSCDCKEAAARIADLERVQHVLRTQLERAAHDLMRIANERDLLMEISNSLHADKNRSHQQENMRCSEPSTQDHNHLESGKRASTSPEGKFHERRRTGATTSLRCSRASPPNTTSRSSLRPGGQESSTEKHVWINKNGIVRVFRRDQEQHEDSKHADAHDAEQENEKRRLLLEGTMTPLQERPELQQDFVHKGTPSQRSKLRASVKRREAQLAGRVKVRNYNKKDDELP</sequence>
<dbReference type="EMBL" id="JBHFFA010000006">
    <property type="protein sequence ID" value="KAL2620530.1"/>
    <property type="molecule type" value="Genomic_DNA"/>
</dbReference>
<evidence type="ECO:0000256" key="2">
    <source>
        <dbReference type="SAM" id="MobiDB-lite"/>
    </source>
</evidence>
<reference evidence="3 4" key="1">
    <citation type="submission" date="2024-09" db="EMBL/GenBank/DDBJ databases">
        <title>Chromosome-scale assembly of Riccia fluitans.</title>
        <authorList>
            <person name="Paukszto L."/>
            <person name="Sawicki J."/>
            <person name="Karawczyk K."/>
            <person name="Piernik-Szablinska J."/>
            <person name="Szczecinska M."/>
            <person name="Mazdziarz M."/>
        </authorList>
    </citation>
    <scope>NUCLEOTIDE SEQUENCE [LARGE SCALE GENOMIC DNA]</scope>
    <source>
        <strain evidence="3">Rf_01</strain>
        <tissue evidence="3">Aerial parts of the thallus</tissue>
    </source>
</reference>
<gene>
    <name evidence="3" type="ORF">R1flu_000735</name>
</gene>
<feature type="coiled-coil region" evidence="1">
    <location>
        <begin position="484"/>
        <end position="518"/>
    </location>
</feature>
<feature type="coiled-coil region" evidence="1">
    <location>
        <begin position="178"/>
        <end position="308"/>
    </location>
</feature>
<proteinExistence type="predicted"/>
<comment type="caution">
    <text evidence="3">The sequence shown here is derived from an EMBL/GenBank/DDBJ whole genome shotgun (WGS) entry which is preliminary data.</text>
</comment>
<feature type="coiled-coil region" evidence="1">
    <location>
        <begin position="89"/>
        <end position="143"/>
    </location>
</feature>
<feature type="compositionally biased region" description="Basic and acidic residues" evidence="2">
    <location>
        <begin position="783"/>
        <end position="793"/>
    </location>
</feature>
<accession>A0ABD1Y1B8</accession>
<dbReference type="Proteomes" id="UP001605036">
    <property type="component" value="Unassembled WGS sequence"/>
</dbReference>
<keyword evidence="4" id="KW-1185">Reference proteome</keyword>
<dbReference type="PANTHER" id="PTHR46725">
    <property type="entry name" value="COILED-COIL DOMAIN-CONTAINING PROTEIN 57"/>
    <property type="match status" value="1"/>
</dbReference>
<evidence type="ECO:0000313" key="4">
    <source>
        <dbReference type="Proteomes" id="UP001605036"/>
    </source>
</evidence>
<dbReference type="AlphaFoldDB" id="A0ABD1Y1B8"/>
<name>A0ABD1Y1B8_9MARC</name>
<evidence type="ECO:0000256" key="1">
    <source>
        <dbReference type="SAM" id="Coils"/>
    </source>
</evidence>
<evidence type="ECO:0000313" key="3">
    <source>
        <dbReference type="EMBL" id="KAL2620530.1"/>
    </source>
</evidence>
<feature type="region of interest" description="Disordered" evidence="2">
    <location>
        <begin position="574"/>
        <end position="603"/>
    </location>
</feature>
<feature type="region of interest" description="Disordered" evidence="2">
    <location>
        <begin position="656"/>
        <end position="735"/>
    </location>
</feature>
<feature type="compositionally biased region" description="Polar residues" evidence="2">
    <location>
        <begin position="594"/>
        <end position="603"/>
    </location>
</feature>